<name>A0ABD0L2C1_9CAEN</name>
<comment type="caution">
    <text evidence="2">The sequence shown here is derived from an EMBL/GenBank/DDBJ whole genome shotgun (WGS) entry which is preliminary data.</text>
</comment>
<dbReference type="Gene3D" id="2.10.80.10">
    <property type="entry name" value="Lipase, subunit A"/>
    <property type="match status" value="1"/>
</dbReference>
<dbReference type="Proteomes" id="UP001519460">
    <property type="component" value="Unassembled WGS sequence"/>
</dbReference>
<accession>A0ABD0L2C1</accession>
<dbReference type="AlphaFoldDB" id="A0ABD0L2C1"/>
<evidence type="ECO:0000313" key="3">
    <source>
        <dbReference type="Proteomes" id="UP001519460"/>
    </source>
</evidence>
<feature type="chain" id="PRO_5044886424" evidence="1">
    <location>
        <begin position="20"/>
        <end position="116"/>
    </location>
</feature>
<gene>
    <name evidence="2" type="ORF">BaRGS_00015380</name>
</gene>
<evidence type="ECO:0000313" key="2">
    <source>
        <dbReference type="EMBL" id="KAK7493254.1"/>
    </source>
</evidence>
<proteinExistence type="predicted"/>
<feature type="signal peptide" evidence="1">
    <location>
        <begin position="1"/>
        <end position="19"/>
    </location>
</feature>
<protein>
    <submittedName>
        <fullName evidence="2">Uncharacterized protein</fullName>
    </submittedName>
</protein>
<keyword evidence="3" id="KW-1185">Reference proteome</keyword>
<organism evidence="2 3">
    <name type="scientific">Batillaria attramentaria</name>
    <dbReference type="NCBI Taxonomy" id="370345"/>
    <lineage>
        <taxon>Eukaryota</taxon>
        <taxon>Metazoa</taxon>
        <taxon>Spiralia</taxon>
        <taxon>Lophotrochozoa</taxon>
        <taxon>Mollusca</taxon>
        <taxon>Gastropoda</taxon>
        <taxon>Caenogastropoda</taxon>
        <taxon>Sorbeoconcha</taxon>
        <taxon>Cerithioidea</taxon>
        <taxon>Batillariidae</taxon>
        <taxon>Batillaria</taxon>
    </lineage>
</organism>
<sequence length="116" mass="12297">MKLVFFLFLAVIALATCKAEAPTPCTSQDQCAADECCEIINIILVSRKRQLTGGPNTSGYCSKLIQEGKPCSNVMVVNGACGCAPGLTCTPMPDPFAGLGRIRRLELPATCTADKR</sequence>
<keyword evidence="1" id="KW-0732">Signal</keyword>
<dbReference type="EMBL" id="JACVVK020000094">
    <property type="protein sequence ID" value="KAK7493254.1"/>
    <property type="molecule type" value="Genomic_DNA"/>
</dbReference>
<evidence type="ECO:0000256" key="1">
    <source>
        <dbReference type="SAM" id="SignalP"/>
    </source>
</evidence>
<reference evidence="2 3" key="1">
    <citation type="journal article" date="2023" name="Sci. Data">
        <title>Genome assembly of the Korean intertidal mud-creeper Batillaria attramentaria.</title>
        <authorList>
            <person name="Patra A.K."/>
            <person name="Ho P.T."/>
            <person name="Jun S."/>
            <person name="Lee S.J."/>
            <person name="Kim Y."/>
            <person name="Won Y.J."/>
        </authorList>
    </citation>
    <scope>NUCLEOTIDE SEQUENCE [LARGE SCALE GENOMIC DNA]</scope>
    <source>
        <strain evidence="2">Wonlab-2016</strain>
    </source>
</reference>